<dbReference type="CDD" id="cd00067">
    <property type="entry name" value="GAL4"/>
    <property type="match status" value="1"/>
</dbReference>
<dbReference type="SMART" id="SM00066">
    <property type="entry name" value="GAL4"/>
    <property type="match status" value="1"/>
</dbReference>
<feature type="domain" description="Zn(2)-C6 fungal-type" evidence="7">
    <location>
        <begin position="23"/>
        <end position="55"/>
    </location>
</feature>
<feature type="region of interest" description="Disordered" evidence="6">
    <location>
        <begin position="56"/>
        <end position="78"/>
    </location>
</feature>
<dbReference type="InParanoid" id="A0A316V161"/>
<dbReference type="Proteomes" id="UP000245771">
    <property type="component" value="Unassembled WGS sequence"/>
</dbReference>
<name>A0A316V161_9BASI</name>
<keyword evidence="2" id="KW-0805">Transcription regulation</keyword>
<proteinExistence type="predicted"/>
<dbReference type="PANTHER" id="PTHR31845">
    <property type="entry name" value="FINGER DOMAIN PROTEIN, PUTATIVE-RELATED"/>
    <property type="match status" value="1"/>
</dbReference>
<dbReference type="PROSITE" id="PS00463">
    <property type="entry name" value="ZN2_CY6_FUNGAL_1"/>
    <property type="match status" value="1"/>
</dbReference>
<keyword evidence="3" id="KW-0238">DNA-binding</keyword>
<evidence type="ECO:0000256" key="6">
    <source>
        <dbReference type="SAM" id="MobiDB-lite"/>
    </source>
</evidence>
<dbReference type="GeneID" id="37023939"/>
<evidence type="ECO:0000313" key="8">
    <source>
        <dbReference type="EMBL" id="PWN31212.1"/>
    </source>
</evidence>
<reference evidence="8 9" key="1">
    <citation type="journal article" date="2018" name="Mol. Biol. Evol.">
        <title>Broad Genomic Sampling Reveals a Smut Pathogenic Ancestry of the Fungal Clade Ustilaginomycotina.</title>
        <authorList>
            <person name="Kijpornyongpan T."/>
            <person name="Mondo S.J."/>
            <person name="Barry K."/>
            <person name="Sandor L."/>
            <person name="Lee J."/>
            <person name="Lipzen A."/>
            <person name="Pangilinan J."/>
            <person name="LaButti K."/>
            <person name="Hainaut M."/>
            <person name="Henrissat B."/>
            <person name="Grigoriev I.V."/>
            <person name="Spatafora J.W."/>
            <person name="Aime M.C."/>
        </authorList>
    </citation>
    <scope>NUCLEOTIDE SEQUENCE [LARGE SCALE GENOMIC DNA]</scope>
    <source>
        <strain evidence="8 9">MCA 3882</strain>
    </source>
</reference>
<keyword evidence="4" id="KW-0804">Transcription</keyword>
<protein>
    <recommendedName>
        <fullName evidence="7">Zn(2)-C6 fungal-type domain-containing protein</fullName>
    </recommendedName>
</protein>
<gene>
    <name evidence="8" type="ORF">FA14DRAFT_30536</name>
</gene>
<dbReference type="EMBL" id="KZ819617">
    <property type="protein sequence ID" value="PWN31212.1"/>
    <property type="molecule type" value="Genomic_DNA"/>
</dbReference>
<evidence type="ECO:0000259" key="7">
    <source>
        <dbReference type="PROSITE" id="PS50048"/>
    </source>
</evidence>
<dbReference type="Pfam" id="PF00172">
    <property type="entry name" value="Zn_clus"/>
    <property type="match status" value="1"/>
</dbReference>
<dbReference type="SUPFAM" id="SSF57701">
    <property type="entry name" value="Zn2/Cys6 DNA-binding domain"/>
    <property type="match status" value="1"/>
</dbReference>
<organism evidence="8 9">
    <name type="scientific">Meira miltonrushii</name>
    <dbReference type="NCBI Taxonomy" id="1280837"/>
    <lineage>
        <taxon>Eukaryota</taxon>
        <taxon>Fungi</taxon>
        <taxon>Dikarya</taxon>
        <taxon>Basidiomycota</taxon>
        <taxon>Ustilaginomycotina</taxon>
        <taxon>Exobasidiomycetes</taxon>
        <taxon>Exobasidiales</taxon>
        <taxon>Brachybasidiaceae</taxon>
        <taxon>Meira</taxon>
    </lineage>
</organism>
<dbReference type="InterPro" id="IPR001138">
    <property type="entry name" value="Zn2Cys6_DnaBD"/>
</dbReference>
<dbReference type="Gene3D" id="4.10.240.10">
    <property type="entry name" value="Zn(2)-C6 fungal-type DNA-binding domain"/>
    <property type="match status" value="1"/>
</dbReference>
<evidence type="ECO:0000313" key="9">
    <source>
        <dbReference type="Proteomes" id="UP000245771"/>
    </source>
</evidence>
<evidence type="ECO:0000256" key="3">
    <source>
        <dbReference type="ARBA" id="ARBA00023125"/>
    </source>
</evidence>
<evidence type="ECO:0000256" key="1">
    <source>
        <dbReference type="ARBA" id="ARBA00004123"/>
    </source>
</evidence>
<keyword evidence="9" id="KW-1185">Reference proteome</keyword>
<sequence>MFGRGLETANTNSKSFSSSVKAACLECRQRKVICKIGDSARACQRCENNGLQCRFEPTNKRGRKHKNQSTGSSMDKRNEIISSGNSPLLKFSSSFSRNRDADKEQMSNNEFVKFQDILAKPFRSSLWRILKKFQDENGHRFIPMYFGEGNKKNGATQNINVKSSEHPISSRIGESLYHPTLRQHLCPLTGDKPVLGRIVADSPLVVRFDIYPDPRILGIISSARCEELLLYYDSYLQPWAGAIPSVQELSLPGTRWTSTFLLSTVLYLASRFSNAITNSQEEQLLGMHTRSLAIRAFGCADQSLETLTALHLLTVWKALDDGYSQLYVGYADQIANISRTGGSNGSPLSEKEARDILRIQLFHYVQRSTFQLFYVPLINEIMDQDGFILPFPISSSPPPPLLALERFAAGSATSLSDWQLCATVEGRSIQSKYRDLLEKYKPGRFGRSRNLSGEQIALLEAFFCEMEAWEYRWRRRRSRISESKRSSRTPVQREEDRTQAESEVYLSATENDRGWIRFEILGNSICLHISSLAFRQCIEVWFETFPQTIFQSIEKALAEMIQRTYQACIDSAIGLLEKIVSINPLSLVHMPDTDFIMLNYAAMFVVYLLLLPSEIEDDIQEPSSRHSISKEEYLINLLSGYTIKFKEYLELIKVVKDSVERASQTRPESTCCFLSSEQFKSLVALFEATIQGPTLTKET</sequence>
<dbReference type="InterPro" id="IPR051089">
    <property type="entry name" value="prtT"/>
</dbReference>
<dbReference type="PANTHER" id="PTHR31845:SF19">
    <property type="entry name" value="TRANSCRIPTION FACTOR DOMAIN-CONTAINING PROTEIN"/>
    <property type="match status" value="1"/>
</dbReference>
<dbReference type="InterPro" id="IPR036864">
    <property type="entry name" value="Zn2-C6_fun-type_DNA-bd_sf"/>
</dbReference>
<evidence type="ECO:0000256" key="5">
    <source>
        <dbReference type="ARBA" id="ARBA00023242"/>
    </source>
</evidence>
<comment type="subcellular location">
    <subcellularLocation>
        <location evidence="1">Nucleus</location>
    </subcellularLocation>
</comment>
<evidence type="ECO:0000256" key="2">
    <source>
        <dbReference type="ARBA" id="ARBA00023015"/>
    </source>
</evidence>
<dbReference type="GO" id="GO:0005634">
    <property type="term" value="C:nucleus"/>
    <property type="evidence" value="ECO:0007669"/>
    <property type="project" value="UniProtKB-SubCell"/>
</dbReference>
<dbReference type="GO" id="GO:0000976">
    <property type="term" value="F:transcription cis-regulatory region binding"/>
    <property type="evidence" value="ECO:0007669"/>
    <property type="project" value="TreeGrafter"/>
</dbReference>
<dbReference type="GO" id="GO:0000981">
    <property type="term" value="F:DNA-binding transcription factor activity, RNA polymerase II-specific"/>
    <property type="evidence" value="ECO:0007669"/>
    <property type="project" value="InterPro"/>
</dbReference>
<dbReference type="RefSeq" id="XP_025351514.1">
    <property type="nucleotide sequence ID" value="XM_025502158.1"/>
</dbReference>
<dbReference type="PROSITE" id="PS50048">
    <property type="entry name" value="ZN2_CY6_FUNGAL_2"/>
    <property type="match status" value="1"/>
</dbReference>
<keyword evidence="5" id="KW-0539">Nucleus</keyword>
<dbReference type="AlphaFoldDB" id="A0A316V161"/>
<accession>A0A316V161</accession>
<dbReference type="OrthoDB" id="2123952at2759"/>
<dbReference type="GO" id="GO:0008270">
    <property type="term" value="F:zinc ion binding"/>
    <property type="evidence" value="ECO:0007669"/>
    <property type="project" value="InterPro"/>
</dbReference>
<evidence type="ECO:0000256" key="4">
    <source>
        <dbReference type="ARBA" id="ARBA00023163"/>
    </source>
</evidence>